<accession>A0A1E7EID7</accession>
<dbReference type="EMBL" id="KV784598">
    <property type="protein sequence ID" value="OEU05659.1"/>
    <property type="molecule type" value="Genomic_DNA"/>
</dbReference>
<protein>
    <submittedName>
        <fullName evidence="2">Uncharacterized protein</fullName>
    </submittedName>
</protein>
<name>A0A1E7EID7_9STRA</name>
<dbReference type="InParanoid" id="A0A1E7EID7"/>
<organism evidence="2 3">
    <name type="scientific">Fragilariopsis cylindrus CCMP1102</name>
    <dbReference type="NCBI Taxonomy" id="635003"/>
    <lineage>
        <taxon>Eukaryota</taxon>
        <taxon>Sar</taxon>
        <taxon>Stramenopiles</taxon>
        <taxon>Ochrophyta</taxon>
        <taxon>Bacillariophyta</taxon>
        <taxon>Bacillariophyceae</taxon>
        <taxon>Bacillariophycidae</taxon>
        <taxon>Bacillariales</taxon>
        <taxon>Bacillariaceae</taxon>
        <taxon>Fragilariopsis</taxon>
    </lineage>
</organism>
<evidence type="ECO:0000256" key="1">
    <source>
        <dbReference type="SAM" id="MobiDB-lite"/>
    </source>
</evidence>
<gene>
    <name evidence="2" type="ORF">FRACYDRAFT_258734</name>
</gene>
<evidence type="ECO:0000313" key="3">
    <source>
        <dbReference type="Proteomes" id="UP000095751"/>
    </source>
</evidence>
<reference evidence="2 3" key="1">
    <citation type="submission" date="2016-09" db="EMBL/GenBank/DDBJ databases">
        <title>Extensive genetic diversity and differential bi-allelic expression allows diatom success in the polar Southern Ocean.</title>
        <authorList>
            <consortium name="DOE Joint Genome Institute"/>
            <person name="Mock T."/>
            <person name="Otillar R.P."/>
            <person name="Strauss J."/>
            <person name="Dupont C."/>
            <person name="Frickenhaus S."/>
            <person name="Maumus F."/>
            <person name="Mcmullan M."/>
            <person name="Sanges R."/>
            <person name="Schmutz J."/>
            <person name="Toseland A."/>
            <person name="Valas R."/>
            <person name="Veluchamy A."/>
            <person name="Ward B.J."/>
            <person name="Allen A."/>
            <person name="Barry K."/>
            <person name="Falciatore A."/>
            <person name="Ferrante M."/>
            <person name="Fortunato A.E."/>
            <person name="Gloeckner G."/>
            <person name="Gruber A."/>
            <person name="Hipkin R."/>
            <person name="Janech M."/>
            <person name="Kroth P."/>
            <person name="Leese F."/>
            <person name="Lindquist E."/>
            <person name="Lyon B.R."/>
            <person name="Martin J."/>
            <person name="Mayer C."/>
            <person name="Parker M."/>
            <person name="Quesneville H."/>
            <person name="Raymond J."/>
            <person name="Uhlig C."/>
            <person name="Valentin K.U."/>
            <person name="Worden A.Z."/>
            <person name="Armbrust E.V."/>
            <person name="Bowler C."/>
            <person name="Green B."/>
            <person name="Moulton V."/>
            <person name="Van Oosterhout C."/>
            <person name="Grigoriev I."/>
        </authorList>
    </citation>
    <scope>NUCLEOTIDE SEQUENCE [LARGE SCALE GENOMIC DNA]</scope>
    <source>
        <strain evidence="2 3">CCMP1102</strain>
    </source>
</reference>
<dbReference type="AlphaFoldDB" id="A0A1E7EID7"/>
<dbReference type="Proteomes" id="UP000095751">
    <property type="component" value="Unassembled WGS sequence"/>
</dbReference>
<feature type="compositionally biased region" description="Basic residues" evidence="1">
    <location>
        <begin position="10"/>
        <end position="21"/>
    </location>
</feature>
<feature type="region of interest" description="Disordered" evidence="1">
    <location>
        <begin position="1"/>
        <end position="86"/>
    </location>
</feature>
<keyword evidence="3" id="KW-1185">Reference proteome</keyword>
<evidence type="ECO:0000313" key="2">
    <source>
        <dbReference type="EMBL" id="OEU05659.1"/>
    </source>
</evidence>
<sequence>MNGGSSSKIKAGKWKTTRQGKTKGGGEEECRTDRTRIIQLDTPTKERVDGVPNKEGTERKSRSSKEVVRKRKESTTRPHHTEGFNKKDMDIWQMKWSSNRYGPRAKRMTLQNTVLDTGRDHAWLAARAKVVQKEK</sequence>
<dbReference type="KEGG" id="fcy:FRACYDRAFT_258734"/>
<feature type="compositionally biased region" description="Basic and acidic residues" evidence="1">
    <location>
        <begin position="24"/>
        <end position="36"/>
    </location>
</feature>
<proteinExistence type="predicted"/>
<feature type="compositionally biased region" description="Basic and acidic residues" evidence="1">
    <location>
        <begin position="55"/>
        <end position="86"/>
    </location>
</feature>